<dbReference type="Proteomes" id="UP000267821">
    <property type="component" value="Unassembled WGS sequence"/>
</dbReference>
<dbReference type="InParanoid" id="A0A3N4L8H7"/>
<sequence>MAIPELRKPMTEINHLAMLYRDIQIKEWRCANDLVDANSRTYTPQALADPEHQLLAIKTRQRLDKLRNKVGDIQLSLVSLTLDLKQHPMLFIKHNEKEYCDSVQVEVKRLKLALLECQRRVGNLQLSFETIFRVENGFHWKESRLLDWRELFINPYKAEAWEAPRDESD</sequence>
<evidence type="ECO:0000313" key="1">
    <source>
        <dbReference type="EMBL" id="RPB18906.1"/>
    </source>
</evidence>
<name>A0A3N4L8H7_9PEZI</name>
<protein>
    <submittedName>
        <fullName evidence="1">Uncharacterized protein</fullName>
    </submittedName>
</protein>
<dbReference type="AlphaFoldDB" id="A0A3N4L8H7"/>
<proteinExistence type="predicted"/>
<gene>
    <name evidence="1" type="ORF">L211DRAFT_853669</name>
</gene>
<organism evidence="1 2">
    <name type="scientific">Terfezia boudieri ATCC MYA-4762</name>
    <dbReference type="NCBI Taxonomy" id="1051890"/>
    <lineage>
        <taxon>Eukaryota</taxon>
        <taxon>Fungi</taxon>
        <taxon>Dikarya</taxon>
        <taxon>Ascomycota</taxon>
        <taxon>Pezizomycotina</taxon>
        <taxon>Pezizomycetes</taxon>
        <taxon>Pezizales</taxon>
        <taxon>Pezizaceae</taxon>
        <taxon>Terfezia</taxon>
    </lineage>
</organism>
<keyword evidence="2" id="KW-1185">Reference proteome</keyword>
<dbReference type="EMBL" id="ML121604">
    <property type="protein sequence ID" value="RPB18906.1"/>
    <property type="molecule type" value="Genomic_DNA"/>
</dbReference>
<dbReference type="OrthoDB" id="10299807at2759"/>
<evidence type="ECO:0000313" key="2">
    <source>
        <dbReference type="Proteomes" id="UP000267821"/>
    </source>
</evidence>
<accession>A0A3N4L8H7</accession>
<reference evidence="1 2" key="1">
    <citation type="journal article" date="2018" name="Nat. Ecol. Evol.">
        <title>Pezizomycetes genomes reveal the molecular basis of ectomycorrhizal truffle lifestyle.</title>
        <authorList>
            <person name="Murat C."/>
            <person name="Payen T."/>
            <person name="Noel B."/>
            <person name="Kuo A."/>
            <person name="Morin E."/>
            <person name="Chen J."/>
            <person name="Kohler A."/>
            <person name="Krizsan K."/>
            <person name="Balestrini R."/>
            <person name="Da Silva C."/>
            <person name="Montanini B."/>
            <person name="Hainaut M."/>
            <person name="Levati E."/>
            <person name="Barry K.W."/>
            <person name="Belfiori B."/>
            <person name="Cichocki N."/>
            <person name="Clum A."/>
            <person name="Dockter R.B."/>
            <person name="Fauchery L."/>
            <person name="Guy J."/>
            <person name="Iotti M."/>
            <person name="Le Tacon F."/>
            <person name="Lindquist E.A."/>
            <person name="Lipzen A."/>
            <person name="Malagnac F."/>
            <person name="Mello A."/>
            <person name="Molinier V."/>
            <person name="Miyauchi S."/>
            <person name="Poulain J."/>
            <person name="Riccioni C."/>
            <person name="Rubini A."/>
            <person name="Sitrit Y."/>
            <person name="Splivallo R."/>
            <person name="Traeger S."/>
            <person name="Wang M."/>
            <person name="Zifcakova L."/>
            <person name="Wipf D."/>
            <person name="Zambonelli A."/>
            <person name="Paolocci F."/>
            <person name="Nowrousian M."/>
            <person name="Ottonello S."/>
            <person name="Baldrian P."/>
            <person name="Spatafora J.W."/>
            <person name="Henrissat B."/>
            <person name="Nagy L.G."/>
            <person name="Aury J.M."/>
            <person name="Wincker P."/>
            <person name="Grigoriev I.V."/>
            <person name="Bonfante P."/>
            <person name="Martin F.M."/>
        </authorList>
    </citation>
    <scope>NUCLEOTIDE SEQUENCE [LARGE SCALE GENOMIC DNA]</scope>
    <source>
        <strain evidence="1 2">ATCC MYA-4762</strain>
    </source>
</reference>